<dbReference type="InterPro" id="IPR051198">
    <property type="entry name" value="BchE-like"/>
</dbReference>
<accession>A0ABV6Z1M8</accession>
<dbReference type="InterPro" id="IPR007197">
    <property type="entry name" value="rSAM"/>
</dbReference>
<keyword evidence="3" id="KW-0479">Metal-binding</keyword>
<dbReference type="Proteomes" id="UP001594351">
    <property type="component" value="Unassembled WGS sequence"/>
</dbReference>
<dbReference type="SFLD" id="SFLDG01123">
    <property type="entry name" value="methyltransferase_(Class_B)"/>
    <property type="match status" value="1"/>
</dbReference>
<dbReference type="Gene3D" id="3.80.30.20">
    <property type="entry name" value="tm_1862 like domain"/>
    <property type="match status" value="1"/>
</dbReference>
<evidence type="ECO:0000256" key="2">
    <source>
        <dbReference type="ARBA" id="ARBA00022691"/>
    </source>
</evidence>
<comment type="caution">
    <text evidence="8">The sequence shown here is derived from an EMBL/GenBank/DDBJ whole genome shotgun (WGS) entry which is preliminary data.</text>
</comment>
<organism evidence="8 9">
    <name type="scientific">candidate division CSSED10-310 bacterium</name>
    <dbReference type="NCBI Taxonomy" id="2855610"/>
    <lineage>
        <taxon>Bacteria</taxon>
        <taxon>Bacteria division CSSED10-310</taxon>
    </lineage>
</organism>
<dbReference type="SMART" id="SM00729">
    <property type="entry name" value="Elp3"/>
    <property type="match status" value="1"/>
</dbReference>
<evidence type="ECO:0000259" key="7">
    <source>
        <dbReference type="PROSITE" id="PS51918"/>
    </source>
</evidence>
<feature type="domain" description="B12-binding" evidence="6">
    <location>
        <begin position="2"/>
        <end position="135"/>
    </location>
</feature>
<dbReference type="SFLD" id="SFLDS00029">
    <property type="entry name" value="Radical_SAM"/>
    <property type="match status" value="1"/>
</dbReference>
<dbReference type="Pfam" id="PF04055">
    <property type="entry name" value="Radical_SAM"/>
    <property type="match status" value="1"/>
</dbReference>
<comment type="cofactor">
    <cofactor evidence="1">
        <name>[4Fe-4S] cluster</name>
        <dbReference type="ChEBI" id="CHEBI:49883"/>
    </cofactor>
</comment>
<dbReference type="InterPro" id="IPR036724">
    <property type="entry name" value="Cobalamin-bd_sf"/>
</dbReference>
<evidence type="ECO:0000259" key="6">
    <source>
        <dbReference type="PROSITE" id="PS51332"/>
    </source>
</evidence>
<evidence type="ECO:0000313" key="8">
    <source>
        <dbReference type="EMBL" id="MFC1852333.1"/>
    </source>
</evidence>
<dbReference type="InterPro" id="IPR006638">
    <property type="entry name" value="Elp3/MiaA/NifB-like_rSAM"/>
</dbReference>
<dbReference type="EMBL" id="JBHPBY010000298">
    <property type="protein sequence ID" value="MFC1852333.1"/>
    <property type="molecule type" value="Genomic_DNA"/>
</dbReference>
<gene>
    <name evidence="8" type="ORF">ACFL27_19215</name>
</gene>
<dbReference type="PANTHER" id="PTHR43409:SF16">
    <property type="entry name" value="SLR0320 PROTEIN"/>
    <property type="match status" value="1"/>
</dbReference>
<name>A0ABV6Z1M8_UNCC1</name>
<dbReference type="InterPro" id="IPR034466">
    <property type="entry name" value="Methyltransferase_Class_B"/>
</dbReference>
<dbReference type="Pfam" id="PF02310">
    <property type="entry name" value="B12-binding"/>
    <property type="match status" value="1"/>
</dbReference>
<evidence type="ECO:0000256" key="5">
    <source>
        <dbReference type="ARBA" id="ARBA00023014"/>
    </source>
</evidence>
<keyword evidence="9" id="KW-1185">Reference proteome</keyword>
<dbReference type="PROSITE" id="PS51918">
    <property type="entry name" value="RADICAL_SAM"/>
    <property type="match status" value="1"/>
</dbReference>
<keyword evidence="5" id="KW-0411">Iron-sulfur</keyword>
<dbReference type="PROSITE" id="PS51332">
    <property type="entry name" value="B12_BINDING"/>
    <property type="match status" value="1"/>
</dbReference>
<evidence type="ECO:0000256" key="3">
    <source>
        <dbReference type="ARBA" id="ARBA00022723"/>
    </source>
</evidence>
<keyword evidence="2" id="KW-0949">S-adenosyl-L-methionine</keyword>
<protein>
    <submittedName>
        <fullName evidence="8">B12-binding domain-containing radical SAM protein</fullName>
    </submittedName>
</protein>
<evidence type="ECO:0000313" key="9">
    <source>
        <dbReference type="Proteomes" id="UP001594351"/>
    </source>
</evidence>
<evidence type="ECO:0000256" key="1">
    <source>
        <dbReference type="ARBA" id="ARBA00001966"/>
    </source>
</evidence>
<evidence type="ECO:0000256" key="4">
    <source>
        <dbReference type="ARBA" id="ARBA00023004"/>
    </source>
</evidence>
<dbReference type="SFLD" id="SFLDG01082">
    <property type="entry name" value="B12-binding_domain_containing"/>
    <property type="match status" value="1"/>
</dbReference>
<dbReference type="SUPFAM" id="SSF52242">
    <property type="entry name" value="Cobalamin (vitamin B12)-binding domain"/>
    <property type="match status" value="1"/>
</dbReference>
<sequence length="561" mass="64782">MKILFINPVPPGDLQPIAFHHGIGSLSAVLKEAGHHTAGLILSDFEAPRIDETIVTCQPDLIGISCVTNQMELATQVANYVLHKYSIPVIAGGVHATVAPLDWLAVEKLFAVCRGESEEALLELVERMEHDQEYLKTRNFWFKRHKTIQKNELRPLIDDLSLLPLPDREVFDFQMLVDEHPEAEFLTGRDCPYTCSYCINATKREIYHLQKLKIRRRNVAHVLEEINHVLARYHGITRIGFDDDIFTFDRDWLITFCEEYKKQHQLPFWINARVNHLDQELITTLSQSGCEEIRMGVESGDPHIRREVLHRHISDKQIESAFELVKKAGIKTWSFNMIGFPTETEETLFKTIDLNKKLQPDEIFVSIFQPYQGTPIYNKCQEEGLLKNNSVSSYFAPHTLLRLKHISEERLLYLYKVFRNFVHSPAGIYHGLGWHDWEEENGHSFRWTEKEAEFLLEPEKIIKAVSVTFSCHHPDIQHNPVTCFLTVPSQSRQKKIVVSHNNIVAVSIKLKHQVGRRTRLTLSVDRTWNPHVVSGAADDRDLGLKVLRISSRQSTFRFGFS</sequence>
<dbReference type="CDD" id="cd01335">
    <property type="entry name" value="Radical_SAM"/>
    <property type="match status" value="1"/>
</dbReference>
<dbReference type="SUPFAM" id="SSF102114">
    <property type="entry name" value="Radical SAM enzymes"/>
    <property type="match status" value="1"/>
</dbReference>
<dbReference type="InterPro" id="IPR023404">
    <property type="entry name" value="rSAM_horseshoe"/>
</dbReference>
<dbReference type="InterPro" id="IPR006158">
    <property type="entry name" value="Cobalamin-bd"/>
</dbReference>
<dbReference type="PANTHER" id="PTHR43409">
    <property type="entry name" value="ANAEROBIC MAGNESIUM-PROTOPORPHYRIN IX MONOMETHYL ESTER CYCLASE-RELATED"/>
    <property type="match status" value="1"/>
</dbReference>
<feature type="domain" description="Radical SAM core" evidence="7">
    <location>
        <begin position="177"/>
        <end position="407"/>
    </location>
</feature>
<keyword evidence="4" id="KW-0408">Iron</keyword>
<reference evidence="8 9" key="1">
    <citation type="submission" date="2024-09" db="EMBL/GenBank/DDBJ databases">
        <title>Laminarin stimulates single cell rates of sulfate reduction while oxygen inhibits transcriptomic activity in coastal marine sediment.</title>
        <authorList>
            <person name="Lindsay M."/>
            <person name="Orcutt B."/>
            <person name="Emerson D."/>
            <person name="Stepanauskas R."/>
            <person name="D'Angelo T."/>
        </authorList>
    </citation>
    <scope>NUCLEOTIDE SEQUENCE [LARGE SCALE GENOMIC DNA]</scope>
    <source>
        <strain evidence="8">SAG AM-311-K15</strain>
    </source>
</reference>
<proteinExistence type="predicted"/>
<dbReference type="InterPro" id="IPR058240">
    <property type="entry name" value="rSAM_sf"/>
</dbReference>
<dbReference type="Gene3D" id="3.40.50.280">
    <property type="entry name" value="Cobalamin-binding domain"/>
    <property type="match status" value="1"/>
</dbReference>